<feature type="DNA-binding region" description="H-T-H motif" evidence="4">
    <location>
        <begin position="43"/>
        <end position="62"/>
    </location>
</feature>
<keyword evidence="2 4" id="KW-0238">DNA-binding</keyword>
<dbReference type="PRINTS" id="PR00455">
    <property type="entry name" value="HTHTETR"/>
</dbReference>
<comment type="caution">
    <text evidence="6">The sequence shown here is derived from an EMBL/GenBank/DDBJ whole genome shotgun (WGS) entry which is preliminary data.</text>
</comment>
<protein>
    <submittedName>
        <fullName evidence="6">TetR family transcriptional regulator</fullName>
    </submittedName>
</protein>
<dbReference type="RefSeq" id="WP_144857306.1">
    <property type="nucleotide sequence ID" value="NZ_BAAAYT010000005.1"/>
</dbReference>
<organism evidence="6 7">
    <name type="scientific">Marihabitans asiaticum</name>
    <dbReference type="NCBI Taxonomy" id="415218"/>
    <lineage>
        <taxon>Bacteria</taxon>
        <taxon>Bacillati</taxon>
        <taxon>Actinomycetota</taxon>
        <taxon>Actinomycetes</taxon>
        <taxon>Micrococcales</taxon>
        <taxon>Intrasporangiaceae</taxon>
        <taxon>Marihabitans</taxon>
    </lineage>
</organism>
<dbReference type="Pfam" id="PF00440">
    <property type="entry name" value="TetR_N"/>
    <property type="match status" value="1"/>
</dbReference>
<reference evidence="6 7" key="1">
    <citation type="submission" date="2019-06" db="EMBL/GenBank/DDBJ databases">
        <title>Sequencing the genomes of 1000 actinobacteria strains.</title>
        <authorList>
            <person name="Klenk H.-P."/>
        </authorList>
    </citation>
    <scope>NUCLEOTIDE SEQUENCE [LARGE SCALE GENOMIC DNA]</scope>
    <source>
        <strain evidence="6 7">DSM 18935</strain>
    </source>
</reference>
<evidence type="ECO:0000313" key="7">
    <source>
        <dbReference type="Proteomes" id="UP000315628"/>
    </source>
</evidence>
<dbReference type="Proteomes" id="UP000315628">
    <property type="component" value="Unassembled WGS sequence"/>
</dbReference>
<name>A0A560W9X9_9MICO</name>
<dbReference type="AlphaFoldDB" id="A0A560W9X9"/>
<dbReference type="InterPro" id="IPR009057">
    <property type="entry name" value="Homeodomain-like_sf"/>
</dbReference>
<gene>
    <name evidence="6" type="ORF">FB557_1844</name>
</gene>
<dbReference type="SUPFAM" id="SSF48498">
    <property type="entry name" value="Tetracyclin repressor-like, C-terminal domain"/>
    <property type="match status" value="1"/>
</dbReference>
<dbReference type="OrthoDB" id="3172830at2"/>
<dbReference type="InterPro" id="IPR050109">
    <property type="entry name" value="HTH-type_TetR-like_transc_reg"/>
</dbReference>
<dbReference type="SUPFAM" id="SSF46689">
    <property type="entry name" value="Homeodomain-like"/>
    <property type="match status" value="1"/>
</dbReference>
<accession>A0A560W9X9</accession>
<dbReference type="GO" id="GO:0000976">
    <property type="term" value="F:transcription cis-regulatory region binding"/>
    <property type="evidence" value="ECO:0007669"/>
    <property type="project" value="TreeGrafter"/>
</dbReference>
<keyword evidence="7" id="KW-1185">Reference proteome</keyword>
<dbReference type="InterPro" id="IPR001647">
    <property type="entry name" value="HTH_TetR"/>
</dbReference>
<dbReference type="PANTHER" id="PTHR30055">
    <property type="entry name" value="HTH-TYPE TRANSCRIPTIONAL REGULATOR RUTR"/>
    <property type="match status" value="1"/>
</dbReference>
<evidence type="ECO:0000313" key="6">
    <source>
        <dbReference type="EMBL" id="TWD14434.1"/>
    </source>
</evidence>
<dbReference type="InterPro" id="IPR036271">
    <property type="entry name" value="Tet_transcr_reg_TetR-rel_C_sf"/>
</dbReference>
<dbReference type="Gene3D" id="1.10.357.10">
    <property type="entry name" value="Tetracycline Repressor, domain 2"/>
    <property type="match status" value="1"/>
</dbReference>
<evidence type="ECO:0000259" key="5">
    <source>
        <dbReference type="PROSITE" id="PS50977"/>
    </source>
</evidence>
<dbReference type="EMBL" id="VIUW01000003">
    <property type="protein sequence ID" value="TWD14434.1"/>
    <property type="molecule type" value="Genomic_DNA"/>
</dbReference>
<dbReference type="PROSITE" id="PS50977">
    <property type="entry name" value="HTH_TETR_2"/>
    <property type="match status" value="1"/>
</dbReference>
<feature type="domain" description="HTH tetR-type" evidence="5">
    <location>
        <begin position="20"/>
        <end position="80"/>
    </location>
</feature>
<proteinExistence type="predicted"/>
<keyword evidence="1" id="KW-0805">Transcription regulation</keyword>
<evidence type="ECO:0000256" key="1">
    <source>
        <dbReference type="ARBA" id="ARBA00023015"/>
    </source>
</evidence>
<keyword evidence="3" id="KW-0804">Transcription</keyword>
<dbReference type="GO" id="GO:0003700">
    <property type="term" value="F:DNA-binding transcription factor activity"/>
    <property type="evidence" value="ECO:0007669"/>
    <property type="project" value="TreeGrafter"/>
</dbReference>
<dbReference type="PANTHER" id="PTHR30055:SF234">
    <property type="entry name" value="HTH-TYPE TRANSCRIPTIONAL REGULATOR BETI"/>
    <property type="match status" value="1"/>
</dbReference>
<sequence length="213" mass="22825">MTTTSERSGAPVRRRPERTRKTQLRLFEAAMAVMSEKGTGSTTVEEVAAAAGVSKGTVYYNFGSKGAMVEGLLCYGLELVMTGVADAFEAQDDPREGLTAAARWALQFLQGHPGFARLVIAEFWRPGSEKSAALSAHRQALLDQVSAMIASLAQSHNVPDQPEPRSLAVATVGSLFMLSMDHETSECERSVEDSVRAVTALVDGYLAGASTRR</sequence>
<evidence type="ECO:0000256" key="2">
    <source>
        <dbReference type="ARBA" id="ARBA00023125"/>
    </source>
</evidence>
<evidence type="ECO:0000256" key="4">
    <source>
        <dbReference type="PROSITE-ProRule" id="PRU00335"/>
    </source>
</evidence>
<evidence type="ECO:0000256" key="3">
    <source>
        <dbReference type="ARBA" id="ARBA00023163"/>
    </source>
</evidence>